<evidence type="ECO:0000313" key="15">
    <source>
        <dbReference type="EMBL" id="KAJ0989332.1"/>
    </source>
</evidence>
<evidence type="ECO:0000256" key="6">
    <source>
        <dbReference type="ARBA" id="ARBA00022723"/>
    </source>
</evidence>
<evidence type="ECO:0000256" key="2">
    <source>
        <dbReference type="ARBA" id="ARBA00004997"/>
    </source>
</evidence>
<evidence type="ECO:0000256" key="10">
    <source>
        <dbReference type="ARBA" id="ARBA00022842"/>
    </source>
</evidence>
<keyword evidence="7" id="KW-0547">Nucleotide-binding</keyword>
<keyword evidence="5" id="KW-0808">Transferase</keyword>
<evidence type="ECO:0000256" key="9">
    <source>
        <dbReference type="ARBA" id="ARBA00022840"/>
    </source>
</evidence>
<dbReference type="InterPro" id="IPR015793">
    <property type="entry name" value="Pyrv_Knase_brl"/>
</dbReference>
<feature type="region of interest" description="Disordered" evidence="13">
    <location>
        <begin position="87"/>
        <end position="108"/>
    </location>
</feature>
<protein>
    <recommendedName>
        <fullName evidence="4">pyruvate kinase</fullName>
        <ecNumber evidence="4">2.7.1.40</ecNumber>
    </recommendedName>
</protein>
<reference evidence="15" key="1">
    <citation type="submission" date="2021-03" db="EMBL/GenBank/DDBJ databases">
        <authorList>
            <person name="Li Z."/>
            <person name="Yang C."/>
        </authorList>
    </citation>
    <scope>NUCLEOTIDE SEQUENCE</scope>
    <source>
        <strain evidence="15">Dzin_1.0</strain>
        <tissue evidence="15">Leaf</tissue>
    </source>
</reference>
<dbReference type="SUPFAM" id="SSF51621">
    <property type="entry name" value="Phosphoenolpyruvate/pyruvate domain"/>
    <property type="match status" value="1"/>
</dbReference>
<dbReference type="Gene3D" id="2.40.33.10">
    <property type="entry name" value="PK beta-barrel domain-like"/>
    <property type="match status" value="2"/>
</dbReference>
<dbReference type="InterPro" id="IPR015806">
    <property type="entry name" value="Pyrv_Knase_insert_dom_sf"/>
</dbReference>
<keyword evidence="16" id="KW-1185">Reference proteome</keyword>
<dbReference type="EMBL" id="JAGGNH010000001">
    <property type="protein sequence ID" value="KAJ0989332.1"/>
    <property type="molecule type" value="Genomic_DNA"/>
</dbReference>
<dbReference type="InterPro" id="IPR015813">
    <property type="entry name" value="Pyrv/PenolPyrv_kinase-like_dom"/>
</dbReference>
<organism evidence="15 16">
    <name type="scientific">Dioscorea zingiberensis</name>
    <dbReference type="NCBI Taxonomy" id="325984"/>
    <lineage>
        <taxon>Eukaryota</taxon>
        <taxon>Viridiplantae</taxon>
        <taxon>Streptophyta</taxon>
        <taxon>Embryophyta</taxon>
        <taxon>Tracheophyta</taxon>
        <taxon>Spermatophyta</taxon>
        <taxon>Magnoliopsida</taxon>
        <taxon>Liliopsida</taxon>
        <taxon>Dioscoreales</taxon>
        <taxon>Dioscoreaceae</taxon>
        <taxon>Dioscorea</taxon>
    </lineage>
</organism>
<dbReference type="GO" id="GO:0016301">
    <property type="term" value="F:kinase activity"/>
    <property type="evidence" value="ECO:0007669"/>
    <property type="project" value="UniProtKB-KW"/>
</dbReference>
<keyword evidence="6" id="KW-0479">Metal-binding</keyword>
<dbReference type="Proteomes" id="UP001085076">
    <property type="component" value="Miscellaneous, Linkage group lg01"/>
</dbReference>
<keyword evidence="12" id="KW-0670">Pyruvate</keyword>
<dbReference type="AlphaFoldDB" id="A0A9D5DGU3"/>
<accession>A0A9D5DGU3</accession>
<evidence type="ECO:0000256" key="8">
    <source>
        <dbReference type="ARBA" id="ARBA00022777"/>
    </source>
</evidence>
<feature type="domain" description="Pyruvate kinase barrel" evidence="14">
    <location>
        <begin position="508"/>
        <end position="731"/>
    </location>
</feature>
<proteinExistence type="inferred from homology"/>
<evidence type="ECO:0000256" key="4">
    <source>
        <dbReference type="ARBA" id="ARBA00012142"/>
    </source>
</evidence>
<dbReference type="InterPro" id="IPR040442">
    <property type="entry name" value="Pyrv_kinase-like_dom_sf"/>
</dbReference>
<reference evidence="15" key="2">
    <citation type="journal article" date="2022" name="Hortic Res">
        <title>The genome of Dioscorea zingiberensis sheds light on the biosynthesis, origin and evolution of the medicinally important diosgenin saponins.</title>
        <authorList>
            <person name="Li Y."/>
            <person name="Tan C."/>
            <person name="Li Z."/>
            <person name="Guo J."/>
            <person name="Li S."/>
            <person name="Chen X."/>
            <person name="Wang C."/>
            <person name="Dai X."/>
            <person name="Yang H."/>
            <person name="Song W."/>
            <person name="Hou L."/>
            <person name="Xu J."/>
            <person name="Tong Z."/>
            <person name="Xu A."/>
            <person name="Yuan X."/>
            <person name="Wang W."/>
            <person name="Yang Q."/>
            <person name="Chen L."/>
            <person name="Sun Z."/>
            <person name="Wang K."/>
            <person name="Pan B."/>
            <person name="Chen J."/>
            <person name="Bao Y."/>
            <person name="Liu F."/>
            <person name="Qi X."/>
            <person name="Gang D.R."/>
            <person name="Wen J."/>
            <person name="Li J."/>
        </authorList>
    </citation>
    <scope>NUCLEOTIDE SEQUENCE</scope>
    <source>
        <strain evidence="15">Dzin_1.0</strain>
    </source>
</reference>
<keyword evidence="10" id="KW-0460">Magnesium</keyword>
<keyword evidence="8" id="KW-0418">Kinase</keyword>
<sequence length="758" mass="83378">MTQSSKIMGSLKVNNPVLTSAKAVKLFSHSACRLPLTNTIYGDYLVKVLVKLKRQPKHSNVYSKLLEDGDSESNSQRTSQDLLNAITKNTEIHPSPEKRSIGPGDSSYQLEQESHISSLNEDKFTPDSINYQVCLDKLMATYLHVLASEQWNASRLKICHRTYLPSAINLIHYLAVHSLGIQELKEELYTIGLLDLDSATCHVLASITACIQLLGNLPPVFIEDGKNTIHTNKNIRDHVTSQDSNYARDITISTMRKMRSRHAKALFGSVQDKKDVHIMVTVGKEVVSNELLLGDLLKAGTDIIRINCAHDDPSIWSEIIRLARHSSQMLEKPCRVLMDLAGPKLRTGSLKSGPCVMKISPKKDAKGDIIFPAQVYLSRSGCCPPAHISPDAVLFVEGDRLFKELEVGMVLGFVDFRGRKRSLKVSEKFSVLSGYGYIAECSRTAYVGCNTTLFIEGKKKKKASTGKIVNVPPVEQFIRLRVGDLLTILRDPSLSGDELGGTGNSGPKIACSSGRLFDSVKPGDPIAFDDGKIWGVIQGASINEVVVSITHASPKGSKLGSEKSINIPKSEMKFEGLTSKDLMDLEFIAANADMVGISFIRDVPDLTVIMQELKKRKLQDLGIVLKIETRGAFEKLPFLLLEAMQYPNPLGVMIARGDLAVECEWHQLASIQEEILSICSAAHVPVIWATQVLESLTKSGIPTRAEITDAANGMRANCIMLNKGKYIVEAVSTLDSMLQKCSTRSLKTLSEPPLFSNF</sequence>
<dbReference type="Pfam" id="PF00224">
    <property type="entry name" value="PK"/>
    <property type="match status" value="2"/>
</dbReference>
<feature type="domain" description="Pyruvate kinase barrel" evidence="14">
    <location>
        <begin position="275"/>
        <end position="360"/>
    </location>
</feature>
<comment type="caution">
    <text evidence="15">The sequence shown here is derived from an EMBL/GenBank/DDBJ whole genome shotgun (WGS) entry which is preliminary data.</text>
</comment>
<dbReference type="Gene3D" id="3.20.20.60">
    <property type="entry name" value="Phosphoenolpyruvate-binding domains"/>
    <property type="match status" value="2"/>
</dbReference>
<evidence type="ECO:0000256" key="5">
    <source>
        <dbReference type="ARBA" id="ARBA00022679"/>
    </source>
</evidence>
<evidence type="ECO:0000313" key="16">
    <source>
        <dbReference type="Proteomes" id="UP001085076"/>
    </source>
</evidence>
<comment type="similarity">
    <text evidence="3">Belongs to the pyruvate kinase family.</text>
</comment>
<dbReference type="GO" id="GO:0004743">
    <property type="term" value="F:pyruvate kinase activity"/>
    <property type="evidence" value="ECO:0007669"/>
    <property type="project" value="UniProtKB-EC"/>
</dbReference>
<dbReference type="GO" id="GO:0030955">
    <property type="term" value="F:potassium ion binding"/>
    <property type="evidence" value="ECO:0007669"/>
    <property type="project" value="InterPro"/>
</dbReference>
<comment type="pathway">
    <text evidence="2">Carbohydrate degradation; glycolysis; pyruvate from D-glyceraldehyde 3-phosphate: step 5/5.</text>
</comment>
<dbReference type="FunFam" id="3.20.20.60:FF:000051">
    <property type="entry name" value="Pyruvate kinase family protein"/>
    <property type="match status" value="1"/>
</dbReference>
<dbReference type="GO" id="GO:0005524">
    <property type="term" value="F:ATP binding"/>
    <property type="evidence" value="ECO:0007669"/>
    <property type="project" value="UniProtKB-KW"/>
</dbReference>
<name>A0A9D5DGU3_9LILI</name>
<evidence type="ECO:0000256" key="13">
    <source>
        <dbReference type="SAM" id="MobiDB-lite"/>
    </source>
</evidence>
<dbReference type="OrthoDB" id="1881597at2759"/>
<keyword evidence="11" id="KW-0324">Glycolysis</keyword>
<evidence type="ECO:0000256" key="12">
    <source>
        <dbReference type="ARBA" id="ARBA00023317"/>
    </source>
</evidence>
<dbReference type="SUPFAM" id="SSF50800">
    <property type="entry name" value="PK beta-barrel domain-like"/>
    <property type="match status" value="1"/>
</dbReference>
<evidence type="ECO:0000256" key="3">
    <source>
        <dbReference type="ARBA" id="ARBA00008663"/>
    </source>
</evidence>
<dbReference type="InterPro" id="IPR001697">
    <property type="entry name" value="Pyr_Knase"/>
</dbReference>
<keyword evidence="9" id="KW-0067">ATP-binding</keyword>
<dbReference type="InterPro" id="IPR011037">
    <property type="entry name" value="Pyrv_Knase-like_insert_dom_sf"/>
</dbReference>
<evidence type="ECO:0000256" key="11">
    <source>
        <dbReference type="ARBA" id="ARBA00023152"/>
    </source>
</evidence>
<evidence type="ECO:0000259" key="14">
    <source>
        <dbReference type="Pfam" id="PF00224"/>
    </source>
</evidence>
<comment type="cofactor">
    <cofactor evidence="1">
        <name>K(+)</name>
        <dbReference type="ChEBI" id="CHEBI:29103"/>
    </cofactor>
</comment>
<dbReference type="PANTHER" id="PTHR11817">
    <property type="entry name" value="PYRUVATE KINASE"/>
    <property type="match status" value="1"/>
</dbReference>
<feature type="compositionally biased region" description="Basic and acidic residues" evidence="13">
    <location>
        <begin position="90"/>
        <end position="100"/>
    </location>
</feature>
<evidence type="ECO:0000256" key="7">
    <source>
        <dbReference type="ARBA" id="ARBA00022741"/>
    </source>
</evidence>
<evidence type="ECO:0000256" key="1">
    <source>
        <dbReference type="ARBA" id="ARBA00001958"/>
    </source>
</evidence>
<dbReference type="GO" id="GO:0000287">
    <property type="term" value="F:magnesium ion binding"/>
    <property type="evidence" value="ECO:0007669"/>
    <property type="project" value="InterPro"/>
</dbReference>
<dbReference type="EC" id="2.7.1.40" evidence="4"/>
<gene>
    <name evidence="15" type="ORF">J5N97_007688</name>
</gene>